<evidence type="ECO:0000313" key="3">
    <source>
        <dbReference type="Proteomes" id="UP001379533"/>
    </source>
</evidence>
<dbReference type="InterPro" id="IPR005532">
    <property type="entry name" value="SUMF_dom"/>
</dbReference>
<sequence length="345" mass="36521">MRQIGIFIGVSIAAVIFGASSPEGGVATAAPSELPAPPKSVGADGPKHDGVPTAILAPATASIANAVSATTPTPGPGSNVPESGVCPSDMVMVEGDYCPWLEQKCLRWVDPETKMRCAEFAPTGPCQSGTTHKKFCIDKFEYPNVAGERPVVMKTWVEAKATCEGLGKRLCGETEWTLACEGEERLPYPYGLTRDAEACNIDKPHPEPDEKLIADPRTRDAEVARLDQRDPSGFREACVSPYGVHDMTGNVDEWVVNESGRPYKSGLKGGYWGPVRTRCRPMTTAHNETFIFYQIGFRCCADTPKSDATAATRPAAAPSEKATPAAVLAPKAAPAVAAATVLAGS</sequence>
<feature type="domain" description="Sulfatase-modifying factor enzyme-like" evidence="1">
    <location>
        <begin position="147"/>
        <end position="299"/>
    </location>
</feature>
<gene>
    <name evidence="2" type="ORF">LZC95_18615</name>
</gene>
<dbReference type="Proteomes" id="UP001379533">
    <property type="component" value="Chromosome"/>
</dbReference>
<keyword evidence="3" id="KW-1185">Reference proteome</keyword>
<dbReference type="PANTHER" id="PTHR23150:SF19">
    <property type="entry name" value="FORMYLGLYCINE-GENERATING ENZYME"/>
    <property type="match status" value="1"/>
</dbReference>
<evidence type="ECO:0000313" key="2">
    <source>
        <dbReference type="EMBL" id="WXA98826.1"/>
    </source>
</evidence>
<dbReference type="InterPro" id="IPR042095">
    <property type="entry name" value="SUMF_sf"/>
</dbReference>
<accession>A0ABZ2KR69</accession>
<dbReference type="EMBL" id="CP089982">
    <property type="protein sequence ID" value="WXA98826.1"/>
    <property type="molecule type" value="Genomic_DNA"/>
</dbReference>
<organism evidence="2 3">
    <name type="scientific">Pendulispora brunnea</name>
    <dbReference type="NCBI Taxonomy" id="2905690"/>
    <lineage>
        <taxon>Bacteria</taxon>
        <taxon>Pseudomonadati</taxon>
        <taxon>Myxococcota</taxon>
        <taxon>Myxococcia</taxon>
        <taxon>Myxococcales</taxon>
        <taxon>Sorangiineae</taxon>
        <taxon>Pendulisporaceae</taxon>
        <taxon>Pendulispora</taxon>
    </lineage>
</organism>
<name>A0ABZ2KR69_9BACT</name>
<dbReference type="Pfam" id="PF03781">
    <property type="entry name" value="FGE-sulfatase"/>
    <property type="match status" value="1"/>
</dbReference>
<dbReference type="SUPFAM" id="SSF56436">
    <property type="entry name" value="C-type lectin-like"/>
    <property type="match status" value="1"/>
</dbReference>
<dbReference type="Gene3D" id="3.90.1580.10">
    <property type="entry name" value="paralog of FGE (formylglycine-generating enzyme)"/>
    <property type="match status" value="1"/>
</dbReference>
<dbReference type="InterPro" id="IPR016187">
    <property type="entry name" value="CTDL_fold"/>
</dbReference>
<proteinExistence type="predicted"/>
<reference evidence="2 3" key="1">
    <citation type="submission" date="2021-12" db="EMBL/GenBank/DDBJ databases">
        <title>Discovery of the Pendulisporaceae a myxobacterial family with distinct sporulation behavior and unique specialized metabolism.</title>
        <authorList>
            <person name="Garcia R."/>
            <person name="Popoff A."/>
            <person name="Bader C.D."/>
            <person name="Loehr J."/>
            <person name="Walesch S."/>
            <person name="Walt C."/>
            <person name="Boldt J."/>
            <person name="Bunk B."/>
            <person name="Haeckl F.J.F.P.J."/>
            <person name="Gunesch A.P."/>
            <person name="Birkelbach J."/>
            <person name="Nuebel U."/>
            <person name="Pietschmann T."/>
            <person name="Bach T."/>
            <person name="Mueller R."/>
        </authorList>
    </citation>
    <scope>NUCLEOTIDE SEQUENCE [LARGE SCALE GENOMIC DNA]</scope>
    <source>
        <strain evidence="2 3">MSr12523</strain>
    </source>
</reference>
<dbReference type="RefSeq" id="WP_394849446.1">
    <property type="nucleotide sequence ID" value="NZ_CP089982.1"/>
</dbReference>
<evidence type="ECO:0000259" key="1">
    <source>
        <dbReference type="Pfam" id="PF03781"/>
    </source>
</evidence>
<protein>
    <submittedName>
        <fullName evidence="2">Formylglycine-generating enzyme family protein</fullName>
    </submittedName>
</protein>
<dbReference type="PANTHER" id="PTHR23150">
    <property type="entry name" value="SULFATASE MODIFYING FACTOR 1, 2"/>
    <property type="match status" value="1"/>
</dbReference>
<dbReference type="InterPro" id="IPR051043">
    <property type="entry name" value="Sulfatase_Mod_Factor_Kinase"/>
</dbReference>